<dbReference type="EMBL" id="CM056811">
    <property type="protein sequence ID" value="KAJ8636508.1"/>
    <property type="molecule type" value="Genomic_DNA"/>
</dbReference>
<name>A0ACC2LTI0_PERAE</name>
<keyword evidence="2" id="KW-1185">Reference proteome</keyword>
<comment type="caution">
    <text evidence="1">The sequence shown here is derived from an EMBL/GenBank/DDBJ whole genome shotgun (WGS) entry which is preliminary data.</text>
</comment>
<accession>A0ACC2LTI0</accession>
<evidence type="ECO:0000313" key="2">
    <source>
        <dbReference type="Proteomes" id="UP001234297"/>
    </source>
</evidence>
<gene>
    <name evidence="1" type="ORF">MRB53_010775</name>
</gene>
<sequence>MDLKPIQVSSYPFIFEASGDSEDDRDKPLNSIGCECDMSHKDVVVDDDDNDDAESCSYDSWVTSCANGCVDDGEHGDSGGSRNDEDYCTDDEDKWSFRKAGVTDFVMGSVSQDQEEKEEVVQATTVLREAMDAMGDKEFWEACLATGYA</sequence>
<dbReference type="Proteomes" id="UP001234297">
    <property type="component" value="Chromosome 3"/>
</dbReference>
<proteinExistence type="predicted"/>
<evidence type="ECO:0000313" key="1">
    <source>
        <dbReference type="EMBL" id="KAJ8636508.1"/>
    </source>
</evidence>
<organism evidence="1 2">
    <name type="scientific">Persea americana</name>
    <name type="common">Avocado</name>
    <dbReference type="NCBI Taxonomy" id="3435"/>
    <lineage>
        <taxon>Eukaryota</taxon>
        <taxon>Viridiplantae</taxon>
        <taxon>Streptophyta</taxon>
        <taxon>Embryophyta</taxon>
        <taxon>Tracheophyta</taxon>
        <taxon>Spermatophyta</taxon>
        <taxon>Magnoliopsida</taxon>
        <taxon>Magnoliidae</taxon>
        <taxon>Laurales</taxon>
        <taxon>Lauraceae</taxon>
        <taxon>Persea</taxon>
    </lineage>
</organism>
<reference evidence="1 2" key="1">
    <citation type="journal article" date="2022" name="Hortic Res">
        <title>A haplotype resolved chromosomal level avocado genome allows analysis of novel avocado genes.</title>
        <authorList>
            <person name="Nath O."/>
            <person name="Fletcher S.J."/>
            <person name="Hayward A."/>
            <person name="Shaw L.M."/>
            <person name="Masouleh A.K."/>
            <person name="Furtado A."/>
            <person name="Henry R.J."/>
            <person name="Mitter N."/>
        </authorList>
    </citation>
    <scope>NUCLEOTIDE SEQUENCE [LARGE SCALE GENOMIC DNA]</scope>
    <source>
        <strain evidence="2">cv. Hass</strain>
    </source>
</reference>
<protein>
    <submittedName>
        <fullName evidence="1">Uncharacterized protein</fullName>
    </submittedName>
</protein>